<evidence type="ECO:0000313" key="5">
    <source>
        <dbReference type="Proteomes" id="UP001164746"/>
    </source>
</evidence>
<dbReference type="InterPro" id="IPR003607">
    <property type="entry name" value="HD/PDEase_dom"/>
</dbReference>
<reference evidence="4" key="1">
    <citation type="submission" date="2022-11" db="EMBL/GenBank/DDBJ databases">
        <title>Centuries of genome instability and evolution in soft-shell clam transmissible cancer (bioRxiv).</title>
        <authorList>
            <person name="Hart S.F.M."/>
            <person name="Yonemitsu M.A."/>
            <person name="Giersch R.M."/>
            <person name="Beal B.F."/>
            <person name="Arriagada G."/>
            <person name="Davis B.W."/>
            <person name="Ostrander E.A."/>
            <person name="Goff S.P."/>
            <person name="Metzger M.J."/>
        </authorList>
    </citation>
    <scope>NUCLEOTIDE SEQUENCE</scope>
    <source>
        <strain evidence="4">MELC-2E11</strain>
        <tissue evidence="4">Siphon/mantle</tissue>
    </source>
</reference>
<dbReference type="Pfam" id="PF01966">
    <property type="entry name" value="HD"/>
    <property type="match status" value="1"/>
</dbReference>
<dbReference type="PROSITE" id="PS51831">
    <property type="entry name" value="HD"/>
    <property type="match status" value="1"/>
</dbReference>
<dbReference type="Gene3D" id="1.10.3210.10">
    <property type="entry name" value="Hypothetical protein af1432"/>
    <property type="match status" value="1"/>
</dbReference>
<gene>
    <name evidence="4" type="ORF">MAR_025981</name>
</gene>
<dbReference type="Proteomes" id="UP001164746">
    <property type="component" value="Chromosome 8"/>
</dbReference>
<dbReference type="CDD" id="cd00077">
    <property type="entry name" value="HDc"/>
    <property type="match status" value="1"/>
</dbReference>
<accession>A0ABY7EX97</accession>
<dbReference type="SMART" id="SM00471">
    <property type="entry name" value="HDc"/>
    <property type="match status" value="1"/>
</dbReference>
<dbReference type="SUPFAM" id="SSF109604">
    <property type="entry name" value="HD-domain/PDEase-like"/>
    <property type="match status" value="1"/>
</dbReference>
<evidence type="ECO:0000256" key="2">
    <source>
        <dbReference type="SAM" id="MobiDB-lite"/>
    </source>
</evidence>
<keyword evidence="5" id="KW-1185">Reference proteome</keyword>
<dbReference type="InterPro" id="IPR006674">
    <property type="entry name" value="HD_domain"/>
</dbReference>
<evidence type="ECO:0000313" key="4">
    <source>
        <dbReference type="EMBL" id="WAR11801.1"/>
    </source>
</evidence>
<dbReference type="PANTHER" id="PTHR11373:SF4">
    <property type="entry name" value="DEOXYNUCLEOSIDE TRIPHOSPHATE TRIPHOSPHOHYDROLASE SAMHD1"/>
    <property type="match status" value="1"/>
</dbReference>
<feature type="compositionally biased region" description="Basic and acidic residues" evidence="2">
    <location>
        <begin position="21"/>
        <end position="31"/>
    </location>
</feature>
<evidence type="ECO:0000256" key="1">
    <source>
        <dbReference type="ARBA" id="ARBA00005776"/>
    </source>
</evidence>
<dbReference type="PANTHER" id="PTHR11373">
    <property type="entry name" value="DEOXYNUCLEOSIDE TRIPHOSPHATE TRIPHOSPHOHYDROLASE"/>
    <property type="match status" value="1"/>
</dbReference>
<feature type="region of interest" description="Disordered" evidence="2">
    <location>
        <begin position="1"/>
        <end position="31"/>
    </location>
</feature>
<evidence type="ECO:0000259" key="3">
    <source>
        <dbReference type="PROSITE" id="PS51831"/>
    </source>
</evidence>
<protein>
    <submittedName>
        <fullName evidence="4">SAMH1-like protein</fullName>
    </submittedName>
</protein>
<dbReference type="EMBL" id="CP111019">
    <property type="protein sequence ID" value="WAR11801.1"/>
    <property type="molecule type" value="Genomic_DNA"/>
</dbReference>
<comment type="similarity">
    <text evidence="1">Belongs to the SAMHD1 family.</text>
</comment>
<sequence>MTSQSHHMDVGLVSSQESESEPPHKRPRLDDEHLKWDVETVAVFNDPVHDHIDLHPLCVKIIDTPEFQRLRFIKQLGTSYFVYPGASHNRFEHSLGVCHLAGQLLRAIRQRQPELDITDVDVLCVEIAGLCHDLGHGPFSHFFDAFISIVSPDANWKNQLTAEFEKYDLTAGDLTFIEEIIAGPHFKDVCVGRTKDKSFLYEIVANKRNGIDVDKWDYFARDCLMLGIRNNFDYTRFIHFARVLEGD</sequence>
<feature type="domain" description="HD" evidence="3">
    <location>
        <begin position="90"/>
        <end position="219"/>
    </location>
</feature>
<organism evidence="4 5">
    <name type="scientific">Mya arenaria</name>
    <name type="common">Soft-shell clam</name>
    <dbReference type="NCBI Taxonomy" id="6604"/>
    <lineage>
        <taxon>Eukaryota</taxon>
        <taxon>Metazoa</taxon>
        <taxon>Spiralia</taxon>
        <taxon>Lophotrochozoa</taxon>
        <taxon>Mollusca</taxon>
        <taxon>Bivalvia</taxon>
        <taxon>Autobranchia</taxon>
        <taxon>Heteroconchia</taxon>
        <taxon>Euheterodonta</taxon>
        <taxon>Imparidentia</taxon>
        <taxon>Neoheterodontei</taxon>
        <taxon>Myida</taxon>
        <taxon>Myoidea</taxon>
        <taxon>Myidae</taxon>
        <taxon>Mya</taxon>
    </lineage>
</organism>
<proteinExistence type="inferred from homology"/>
<dbReference type="InterPro" id="IPR050135">
    <property type="entry name" value="dGTPase-like"/>
</dbReference>
<name>A0ABY7EX97_MYAAR</name>